<accession>A0A0N0ITP9</accession>
<gene>
    <name evidence="1" type="ORF">AOB46_22770</name>
</gene>
<comment type="caution">
    <text evidence="1">The sequence shown here is derived from an EMBL/GenBank/DDBJ whole genome shotgun (WGS) entry which is preliminary data.</text>
</comment>
<dbReference type="OrthoDB" id="1275222at2"/>
<reference evidence="1 2" key="1">
    <citation type="journal article" date="2015" name="Genom Data">
        <title>Draft genome sequence of a multidrug-resistant Chryseobacterium indologenes isolate from Malaysia.</title>
        <authorList>
            <person name="Yu C.Y."/>
            <person name="Ang G.Y."/>
            <person name="Cheng H.J."/>
            <person name="Cheong Y.M."/>
            <person name="Yin W.F."/>
            <person name="Chan K.G."/>
        </authorList>
    </citation>
    <scope>NUCLEOTIDE SEQUENCE [LARGE SCALE GENOMIC DNA]</scope>
    <source>
        <strain evidence="1 2">CI_885</strain>
    </source>
</reference>
<dbReference type="EMBL" id="LJOD01000063">
    <property type="protein sequence ID" value="KPE48924.1"/>
    <property type="molecule type" value="Genomic_DNA"/>
</dbReference>
<feature type="non-terminal residue" evidence="1">
    <location>
        <position position="136"/>
    </location>
</feature>
<evidence type="ECO:0000313" key="1">
    <source>
        <dbReference type="EMBL" id="KPE48924.1"/>
    </source>
</evidence>
<organism evidence="1 2">
    <name type="scientific">Chryseobacterium indologenes</name>
    <name type="common">Flavobacterium indologenes</name>
    <dbReference type="NCBI Taxonomy" id="253"/>
    <lineage>
        <taxon>Bacteria</taxon>
        <taxon>Pseudomonadati</taxon>
        <taxon>Bacteroidota</taxon>
        <taxon>Flavobacteriia</taxon>
        <taxon>Flavobacteriales</taxon>
        <taxon>Weeksellaceae</taxon>
        <taxon>Chryseobacterium group</taxon>
        <taxon>Chryseobacterium</taxon>
    </lineage>
</organism>
<name>A0A0N0ITP9_CHRID</name>
<dbReference type="RefSeq" id="WP_131724465.1">
    <property type="nucleotide sequence ID" value="NZ_LJOD01000063.1"/>
</dbReference>
<evidence type="ECO:0000313" key="2">
    <source>
        <dbReference type="Proteomes" id="UP000037953"/>
    </source>
</evidence>
<dbReference type="Proteomes" id="UP000037953">
    <property type="component" value="Unassembled WGS sequence"/>
</dbReference>
<proteinExistence type="predicted"/>
<dbReference type="AlphaFoldDB" id="A0A0N0ITP9"/>
<sequence>MSYQNNGSGAAVLEENVMNNLVMMHDPDGRVSQEWLNGIYNMSRPGKTTYSQFSSNGMSAWANYESWLFGEASRLYSWIDRGGSDYITWWKGGALGNANTVQEMVVPVTAPFIFAYGLADYAFDIGGTVGDKFGEI</sequence>
<protein>
    <submittedName>
        <fullName evidence="1">Uncharacterized protein</fullName>
    </submittedName>
</protein>
<reference evidence="2" key="2">
    <citation type="submission" date="2015-09" db="EMBL/GenBank/DDBJ databases">
        <title>Draft genome sequence of a multidrug-resistant Chryseobacterium indologenes isolate from Malaysia.</title>
        <authorList>
            <person name="Yu C.Y."/>
            <person name="Ang G.Y."/>
            <person name="Chan K.-G."/>
        </authorList>
    </citation>
    <scope>NUCLEOTIDE SEQUENCE [LARGE SCALE GENOMIC DNA]</scope>
    <source>
        <strain evidence="2">CI_885</strain>
    </source>
</reference>